<protein>
    <submittedName>
        <fullName evidence="2">Uncharacterized protein</fullName>
    </submittedName>
</protein>
<accession>V2WGZ7</accession>
<feature type="compositionally biased region" description="Low complexity" evidence="1">
    <location>
        <begin position="132"/>
        <end position="143"/>
    </location>
</feature>
<evidence type="ECO:0000256" key="1">
    <source>
        <dbReference type="SAM" id="MobiDB-lite"/>
    </source>
</evidence>
<feature type="non-terminal residue" evidence="2">
    <location>
        <position position="1"/>
    </location>
</feature>
<keyword evidence="3" id="KW-1185">Reference proteome</keyword>
<comment type="caution">
    <text evidence="2">The sequence shown here is derived from an EMBL/GenBank/DDBJ whole genome shotgun (WGS) entry which is preliminary data.</text>
</comment>
<feature type="compositionally biased region" description="Gly residues" evidence="1">
    <location>
        <begin position="36"/>
        <end position="50"/>
    </location>
</feature>
<feature type="compositionally biased region" description="Low complexity" evidence="1">
    <location>
        <begin position="150"/>
        <end position="192"/>
    </location>
</feature>
<reference evidence="2 3" key="1">
    <citation type="journal article" date="2014" name="BMC Genomics">
        <title>Genome and secretome analysis of the hemibiotrophic fungal pathogen, Moniliophthora roreri, which causes frosty pod rot disease of cacao: mechanisms of the biotrophic and necrotrophic phases.</title>
        <authorList>
            <person name="Meinhardt L.W."/>
            <person name="Costa G.G.L."/>
            <person name="Thomazella D.P.T."/>
            <person name="Teixeira P.J.P.L."/>
            <person name="Carazzolle M.F."/>
            <person name="Schuster S.C."/>
            <person name="Carlson J.E."/>
            <person name="Guiltinan M.J."/>
            <person name="Mieczkowski P."/>
            <person name="Farmer A."/>
            <person name="Ramaraj T."/>
            <person name="Crozier J."/>
            <person name="Davis R.E."/>
            <person name="Shao J."/>
            <person name="Melnick R.L."/>
            <person name="Pereira G.A.G."/>
            <person name="Bailey B.A."/>
        </authorList>
    </citation>
    <scope>NUCLEOTIDE SEQUENCE [LARGE SCALE GENOMIC DNA]</scope>
    <source>
        <strain evidence="2 3">MCA 2997</strain>
    </source>
</reference>
<dbReference type="HOGENOM" id="CLU_1040354_0_0_1"/>
<evidence type="ECO:0000313" key="2">
    <source>
        <dbReference type="EMBL" id="ESK80862.1"/>
    </source>
</evidence>
<dbReference type="Proteomes" id="UP000017559">
    <property type="component" value="Unassembled WGS sequence"/>
</dbReference>
<feature type="region of interest" description="Disordered" evidence="1">
    <location>
        <begin position="243"/>
        <end position="268"/>
    </location>
</feature>
<sequence>AEPPDEEDDEEGSVADFTLPCQPAPDGDGDEEGGDGDNGVPGDGPGGSGGDDPPPPSGRGGGGSGVEDTLNNLQMRDADHICTYDLKFQNTMVELDWGENAFSYQYYWGLPDHIKNEMSHAEKSCMSGSAQSSGLKSGTSSGSRGKDSKSSSLSGNSGSNSNLGNSKFLDQGSSSSSSTAKSKSGSGNQSKSLPFWLEGKLKNGKLTDEEHKCQQENGLCMFCSEKHDINNCVKKKACDAKGKASGHAASVDEAPLADKASGSAESKN</sequence>
<gene>
    <name evidence="2" type="ORF">Moror_9167</name>
</gene>
<evidence type="ECO:0000313" key="3">
    <source>
        <dbReference type="Proteomes" id="UP000017559"/>
    </source>
</evidence>
<dbReference type="OrthoDB" id="5552562at2759"/>
<feature type="region of interest" description="Disordered" evidence="1">
    <location>
        <begin position="125"/>
        <end position="194"/>
    </location>
</feature>
<feature type="compositionally biased region" description="Acidic residues" evidence="1">
    <location>
        <begin position="1"/>
        <end position="13"/>
    </location>
</feature>
<name>V2WGZ7_MONRO</name>
<organism evidence="2 3">
    <name type="scientific">Moniliophthora roreri (strain MCA 2997)</name>
    <name type="common">Cocoa frosty pod rot fungus</name>
    <name type="synonym">Crinipellis roreri</name>
    <dbReference type="NCBI Taxonomy" id="1381753"/>
    <lineage>
        <taxon>Eukaryota</taxon>
        <taxon>Fungi</taxon>
        <taxon>Dikarya</taxon>
        <taxon>Basidiomycota</taxon>
        <taxon>Agaricomycotina</taxon>
        <taxon>Agaricomycetes</taxon>
        <taxon>Agaricomycetidae</taxon>
        <taxon>Agaricales</taxon>
        <taxon>Marasmiineae</taxon>
        <taxon>Marasmiaceae</taxon>
        <taxon>Moniliophthora</taxon>
    </lineage>
</organism>
<feature type="region of interest" description="Disordered" evidence="1">
    <location>
        <begin position="1"/>
        <end position="69"/>
    </location>
</feature>
<proteinExistence type="predicted"/>
<dbReference type="AlphaFoldDB" id="V2WGZ7"/>
<dbReference type="EMBL" id="AWSO01002905">
    <property type="protein sequence ID" value="ESK80862.1"/>
    <property type="molecule type" value="Genomic_DNA"/>
</dbReference>
<dbReference type="KEGG" id="mrr:Moror_9167"/>